<dbReference type="Gene3D" id="3.30.365.10">
    <property type="entry name" value="Aldehyde oxidase/xanthine dehydrogenase, molybdopterin binding domain"/>
    <property type="match status" value="2"/>
</dbReference>
<keyword evidence="2" id="KW-0560">Oxidoreductase</keyword>
<dbReference type="PANTHER" id="PTHR11908:SF132">
    <property type="entry name" value="ALDEHYDE OXIDASE 1-RELATED"/>
    <property type="match status" value="1"/>
</dbReference>
<dbReference type="InterPro" id="IPR036856">
    <property type="entry name" value="Ald_Oxase/Xan_DH_a/b_sf"/>
</dbReference>
<organism evidence="4">
    <name type="scientific">uncultured Acetobacteraceae bacterium</name>
    <dbReference type="NCBI Taxonomy" id="169975"/>
    <lineage>
        <taxon>Bacteria</taxon>
        <taxon>Pseudomonadati</taxon>
        <taxon>Pseudomonadota</taxon>
        <taxon>Alphaproteobacteria</taxon>
        <taxon>Acetobacterales</taxon>
        <taxon>Acetobacteraceae</taxon>
        <taxon>environmental samples</taxon>
    </lineage>
</organism>
<dbReference type="Pfam" id="PF01315">
    <property type="entry name" value="Ald_Xan_dh_C"/>
    <property type="match status" value="1"/>
</dbReference>
<name>A0A6J4ID13_9PROT</name>
<dbReference type="GO" id="GO:0016491">
    <property type="term" value="F:oxidoreductase activity"/>
    <property type="evidence" value="ECO:0007669"/>
    <property type="project" value="UniProtKB-KW"/>
</dbReference>
<evidence type="ECO:0000313" key="4">
    <source>
        <dbReference type="EMBL" id="CAA9246824.1"/>
    </source>
</evidence>
<dbReference type="SUPFAM" id="SSF54665">
    <property type="entry name" value="CO dehydrogenase molybdoprotein N-domain-like"/>
    <property type="match status" value="1"/>
</dbReference>
<evidence type="ECO:0000259" key="3">
    <source>
        <dbReference type="SMART" id="SM01008"/>
    </source>
</evidence>
<evidence type="ECO:0000256" key="2">
    <source>
        <dbReference type="ARBA" id="ARBA00023002"/>
    </source>
</evidence>
<dbReference type="Pfam" id="PF02738">
    <property type="entry name" value="MoCoBD_1"/>
    <property type="match status" value="1"/>
</dbReference>
<accession>A0A6J4ID13</accession>
<dbReference type="Gene3D" id="3.90.1170.50">
    <property type="entry name" value="Aldehyde oxidase/xanthine dehydrogenase, a/b hammerhead"/>
    <property type="match status" value="1"/>
</dbReference>
<feature type="non-terminal residue" evidence="4">
    <location>
        <position position="284"/>
    </location>
</feature>
<dbReference type="EMBL" id="CADCTG010000156">
    <property type="protein sequence ID" value="CAA9246824.1"/>
    <property type="molecule type" value="Genomic_DNA"/>
</dbReference>
<dbReference type="AlphaFoldDB" id="A0A6J4ID13"/>
<feature type="domain" description="Aldehyde oxidase/xanthine dehydrogenase a/b hammerhead" evidence="3">
    <location>
        <begin position="21"/>
        <end position="130"/>
    </location>
</feature>
<protein>
    <submittedName>
        <fullName evidence="4">Molybdopterin dehydrogenase, large subunit</fullName>
    </submittedName>
</protein>
<proteinExistence type="predicted"/>
<evidence type="ECO:0000256" key="1">
    <source>
        <dbReference type="ARBA" id="ARBA00022505"/>
    </source>
</evidence>
<gene>
    <name evidence="4" type="ORF">AVDCRST_MAG08-1898</name>
</gene>
<reference evidence="4" key="1">
    <citation type="submission" date="2020-02" db="EMBL/GenBank/DDBJ databases">
        <authorList>
            <person name="Meier V. D."/>
        </authorList>
    </citation>
    <scope>NUCLEOTIDE SEQUENCE</scope>
    <source>
        <strain evidence="4">AVDCRST_MAG08</strain>
    </source>
</reference>
<dbReference type="InterPro" id="IPR008274">
    <property type="entry name" value="AldOxase/xan_DH_MoCoBD1"/>
</dbReference>
<keyword evidence="1" id="KW-0500">Molybdenum</keyword>
<dbReference type="PANTHER" id="PTHR11908">
    <property type="entry name" value="XANTHINE DEHYDROGENASE"/>
    <property type="match status" value="1"/>
</dbReference>
<dbReference type="SUPFAM" id="SSF56003">
    <property type="entry name" value="Molybdenum cofactor-binding domain"/>
    <property type="match status" value="1"/>
</dbReference>
<dbReference type="InterPro" id="IPR000674">
    <property type="entry name" value="Ald_Oxase/Xan_DH_a/b"/>
</dbReference>
<dbReference type="InterPro" id="IPR016208">
    <property type="entry name" value="Ald_Oxase/xanthine_DH-like"/>
</dbReference>
<dbReference type="SMART" id="SM01008">
    <property type="entry name" value="Ald_Xan_dh_C"/>
    <property type="match status" value="1"/>
</dbReference>
<dbReference type="GO" id="GO:0005506">
    <property type="term" value="F:iron ion binding"/>
    <property type="evidence" value="ECO:0007669"/>
    <property type="project" value="InterPro"/>
</dbReference>
<dbReference type="InterPro" id="IPR037165">
    <property type="entry name" value="AldOxase/xan_DH_Mopterin-bd_sf"/>
</dbReference>
<sequence>MTEGLGVGASLRRKEDDRFLRGRGRFVGDMRPPGMLEVAFLRSPVAHARLLGVRRPAGHEGRVFTAEDLAGVGAIRAVSGLPGFRASEQPVLARGKLLHVGECVAMCVAASRAEAEDLAEQVALDIEELPAVTEMLDADAAGAPRLHDSWPDNTVLTTLVEDDLSDLHDAPIVVRRRLRTARQCMSPLEGRGVLARWDSRLDQLEVHSAAQMPHINRTGIAEALGLDEGQVRVISPDVGGGFGYKGVLLPEEIALGWLARRLGRAVRWIEDRREQLTANANCRE</sequence>